<dbReference type="AlphaFoldDB" id="K0KP62"/>
<name>K0KP62_WICCF</name>
<sequence length="108" mass="12575">MSTLIRSKRQLEESLDSTNYVGIIFIDEENYPNSKKQNEKHEKKVIENGRGCDCYKIYIQKPGDIDVRGFITHHRDGEKVDNVFYAGFLDGELIHYVNTEDEEGFDNL</sequence>
<organism evidence="1 2">
    <name type="scientific">Wickerhamomyces ciferrii (strain ATCC 14091 / BCRC 22168 / CBS 111 / JCM 3599 / NBRC 0793 / NRRL Y-1031 F-60-10)</name>
    <name type="common">Yeast</name>
    <name type="synonym">Pichia ciferrii</name>
    <dbReference type="NCBI Taxonomy" id="1206466"/>
    <lineage>
        <taxon>Eukaryota</taxon>
        <taxon>Fungi</taxon>
        <taxon>Dikarya</taxon>
        <taxon>Ascomycota</taxon>
        <taxon>Saccharomycotina</taxon>
        <taxon>Saccharomycetes</taxon>
        <taxon>Phaffomycetales</taxon>
        <taxon>Wickerhamomycetaceae</taxon>
        <taxon>Wickerhamomyces</taxon>
    </lineage>
</organism>
<gene>
    <name evidence="1" type="ORF">BN7_2454</name>
</gene>
<dbReference type="EMBL" id="CAIF01000057">
    <property type="protein sequence ID" value="CCH42908.1"/>
    <property type="molecule type" value="Genomic_DNA"/>
</dbReference>
<dbReference type="InParanoid" id="K0KP62"/>
<keyword evidence="2" id="KW-1185">Reference proteome</keyword>
<evidence type="ECO:0000313" key="1">
    <source>
        <dbReference type="EMBL" id="CCH42908.1"/>
    </source>
</evidence>
<dbReference type="Proteomes" id="UP000009328">
    <property type="component" value="Unassembled WGS sequence"/>
</dbReference>
<accession>K0KP62</accession>
<dbReference type="HOGENOM" id="CLU_2199037_0_0_1"/>
<proteinExistence type="predicted"/>
<reference evidence="1 2" key="1">
    <citation type="journal article" date="2012" name="Eukaryot. Cell">
        <title>Draft genome sequence of Wickerhamomyces ciferrii NRRL Y-1031 F-60-10.</title>
        <authorList>
            <person name="Schneider J."/>
            <person name="Andrea H."/>
            <person name="Blom J."/>
            <person name="Jaenicke S."/>
            <person name="Ruckert C."/>
            <person name="Schorsch C."/>
            <person name="Szczepanowski R."/>
            <person name="Farwick M."/>
            <person name="Goesmann A."/>
            <person name="Puhler A."/>
            <person name="Schaffer S."/>
            <person name="Tauch A."/>
            <person name="Kohler T."/>
            <person name="Brinkrolf K."/>
        </authorList>
    </citation>
    <scope>NUCLEOTIDE SEQUENCE [LARGE SCALE GENOMIC DNA]</scope>
    <source>
        <strain evidence="2">ATCC 14091 / BCRC 22168 / CBS 111 / JCM 3599 / NBRC 0793 / NRRL Y-1031 F-60-10</strain>
    </source>
</reference>
<evidence type="ECO:0000313" key="2">
    <source>
        <dbReference type="Proteomes" id="UP000009328"/>
    </source>
</evidence>
<protein>
    <submittedName>
        <fullName evidence="1">Uncharacterized protein</fullName>
    </submittedName>
</protein>
<comment type="caution">
    <text evidence="1">The sequence shown here is derived from an EMBL/GenBank/DDBJ whole genome shotgun (WGS) entry which is preliminary data.</text>
</comment>